<feature type="region of interest" description="Disordered" evidence="1">
    <location>
        <begin position="281"/>
        <end position="342"/>
    </location>
</feature>
<dbReference type="RefSeq" id="XP_014673943.1">
    <property type="nucleotide sequence ID" value="XM_014818457.1"/>
</dbReference>
<keyword evidence="2" id="KW-1185">Reference proteome</keyword>
<protein>
    <submittedName>
        <fullName evidence="3">Uncharacterized protein LOC106814162</fullName>
    </submittedName>
</protein>
<feature type="compositionally biased region" description="Basic and acidic residues" evidence="1">
    <location>
        <begin position="289"/>
        <end position="298"/>
    </location>
</feature>
<sequence>MDFDMDEYIDMIGTSVELNSRSYREGPKPLYKCFGRGKNRPLLENYAVPSISSLKRMKEKRLNKNGFHNNVDHLIANTVTPMTYWDEGEKSSYTSCEIEDALRPSTIPSVPKGGAKFIYKSKQPSKLAIRESHGISYVASATNQEKTPIIRDTEDIAQESGSIYQRTREAVEDATPGITHMIPGSCLPSNQYKRSQLEFDDFGIPTGIKRTHSQPAIFFEQRQRLLSENRTHSESDLVRCGKVQVPNITTTHGVSNWAASATVKTASLASTACVVDDTSCNRSVTSRGRKTEGAEKQRQVQLTDSNQDIPSIHPLDAASGRADHHGNGGEKHLEGSDVRATTTKDPKCYDAISEKASETVNGSNTAPGYSGGETWKSSDRDTTGESSLCVDENLAGATTNTGEPVELSKLTSGTKDGKNSLMTLSTLHDQGYNVLDYIDRLECVDNAAGHAPPMTLDSFIRPSGGKSKQKRKGKKKGGKTPSKATKTCEHSHVETDITDSIVKPKANSPPELDAANGFWEVFHDDRKTTTEHTHDPLHASAVVAPPVDTREDEQQEVGSQTQQFESLRGPCVMQIENVPSTVQDWEIEQLLEPFGSVLETRMLNTDDKVKVRVRFEEASIVEWAVSCLHESESPFPGCSLPFLCMAVE</sequence>
<feature type="compositionally biased region" description="Polar residues" evidence="1">
    <location>
        <begin position="358"/>
        <end position="367"/>
    </location>
</feature>
<feature type="region of interest" description="Disordered" evidence="1">
    <location>
        <begin position="355"/>
        <end position="419"/>
    </location>
</feature>
<feature type="region of interest" description="Disordered" evidence="1">
    <location>
        <begin position="450"/>
        <end position="492"/>
    </location>
</feature>
<gene>
    <name evidence="3" type="primary">LOC106814162</name>
</gene>
<reference evidence="3" key="1">
    <citation type="submission" date="2025-08" db="UniProtKB">
        <authorList>
            <consortium name="RefSeq"/>
        </authorList>
    </citation>
    <scope>IDENTIFICATION</scope>
</reference>
<evidence type="ECO:0000313" key="2">
    <source>
        <dbReference type="Proteomes" id="UP000695022"/>
    </source>
</evidence>
<dbReference type="Proteomes" id="UP000695022">
    <property type="component" value="Unplaced"/>
</dbReference>
<dbReference type="InterPro" id="IPR035979">
    <property type="entry name" value="RBD_domain_sf"/>
</dbReference>
<feature type="compositionally biased region" description="Basic residues" evidence="1">
    <location>
        <begin position="467"/>
        <end position="478"/>
    </location>
</feature>
<proteinExistence type="predicted"/>
<feature type="compositionally biased region" description="Polar residues" evidence="1">
    <location>
        <begin position="299"/>
        <end position="309"/>
    </location>
</feature>
<name>A0ABM1EP22_PRICU</name>
<accession>A0ABM1EP22</accession>
<organism evidence="2 3">
    <name type="scientific">Priapulus caudatus</name>
    <name type="common">Priapulid worm</name>
    <dbReference type="NCBI Taxonomy" id="37621"/>
    <lineage>
        <taxon>Eukaryota</taxon>
        <taxon>Metazoa</taxon>
        <taxon>Ecdysozoa</taxon>
        <taxon>Scalidophora</taxon>
        <taxon>Priapulida</taxon>
        <taxon>Priapulimorpha</taxon>
        <taxon>Priapulimorphida</taxon>
        <taxon>Priapulidae</taxon>
        <taxon>Priapulus</taxon>
    </lineage>
</organism>
<dbReference type="SUPFAM" id="SSF54928">
    <property type="entry name" value="RNA-binding domain, RBD"/>
    <property type="match status" value="1"/>
</dbReference>
<feature type="compositionally biased region" description="Basic and acidic residues" evidence="1">
    <location>
        <begin position="321"/>
        <end position="342"/>
    </location>
</feature>
<dbReference type="GeneID" id="106814162"/>
<feature type="compositionally biased region" description="Polar residues" evidence="1">
    <location>
        <begin position="409"/>
        <end position="419"/>
    </location>
</feature>
<evidence type="ECO:0000313" key="3">
    <source>
        <dbReference type="RefSeq" id="XP_014673943.1"/>
    </source>
</evidence>
<evidence type="ECO:0000256" key="1">
    <source>
        <dbReference type="SAM" id="MobiDB-lite"/>
    </source>
</evidence>